<dbReference type="Pfam" id="PF13411">
    <property type="entry name" value="MerR_1"/>
    <property type="match status" value="1"/>
</dbReference>
<dbReference type="Proteomes" id="UP000247978">
    <property type="component" value="Unassembled WGS sequence"/>
</dbReference>
<gene>
    <name evidence="3" type="ORF">DFR56_101448</name>
</gene>
<dbReference type="SUPFAM" id="SSF55136">
    <property type="entry name" value="Probable bacterial effector-binding domain"/>
    <property type="match status" value="1"/>
</dbReference>
<dbReference type="PROSITE" id="PS50937">
    <property type="entry name" value="HTH_MERR_2"/>
    <property type="match status" value="1"/>
</dbReference>
<accession>A0A2V3WAH9</accession>
<protein>
    <submittedName>
        <fullName evidence="3">DNA-binding transcriptional MerR regulator</fullName>
    </submittedName>
</protein>
<evidence type="ECO:0000313" key="3">
    <source>
        <dbReference type="EMBL" id="PXW90536.1"/>
    </source>
</evidence>
<dbReference type="CDD" id="cd04782">
    <property type="entry name" value="HTH_BltR"/>
    <property type="match status" value="1"/>
</dbReference>
<dbReference type="RefSeq" id="WP_110393786.1">
    <property type="nucleotide sequence ID" value="NZ_JBHUHB010000001.1"/>
</dbReference>
<dbReference type="GO" id="GO:0003677">
    <property type="term" value="F:DNA binding"/>
    <property type="evidence" value="ECO:0007669"/>
    <property type="project" value="UniProtKB-KW"/>
</dbReference>
<dbReference type="InterPro" id="IPR029442">
    <property type="entry name" value="GyrI-like"/>
</dbReference>
<dbReference type="InterPro" id="IPR009061">
    <property type="entry name" value="DNA-bd_dom_put_sf"/>
</dbReference>
<dbReference type="PANTHER" id="PTHR30204:SF85">
    <property type="entry name" value="MULTIDRUG-EFFLUX TRANSPORTER 2 REGULATOR"/>
    <property type="match status" value="1"/>
</dbReference>
<dbReference type="GO" id="GO:0003700">
    <property type="term" value="F:DNA-binding transcription factor activity"/>
    <property type="evidence" value="ECO:0007669"/>
    <property type="project" value="InterPro"/>
</dbReference>
<dbReference type="InterPro" id="IPR011256">
    <property type="entry name" value="Reg_factor_effector_dom_sf"/>
</dbReference>
<dbReference type="InterPro" id="IPR047057">
    <property type="entry name" value="MerR_fam"/>
</dbReference>
<reference evidence="3 4" key="1">
    <citation type="submission" date="2018-05" db="EMBL/GenBank/DDBJ databases">
        <title>Genomic Encyclopedia of Type Strains, Phase IV (KMG-IV): sequencing the most valuable type-strain genomes for metagenomic binning, comparative biology and taxonomic classification.</title>
        <authorList>
            <person name="Goeker M."/>
        </authorList>
    </citation>
    <scope>NUCLEOTIDE SEQUENCE [LARGE SCALE GENOMIC DNA]</scope>
    <source>
        <strain evidence="3 4">DSM 28556</strain>
    </source>
</reference>
<sequence length="278" mass="32718">MSNNYEKHFTTGEFAKLCKVNKQTLIYYDQIGLFSPIIKDGKGYRYYSLAQYDYFSVIELLKEVGMSLKEIQAYMENKSPENFVNLMRKQKLILQEKIKELKLIENMIDTKIEGIENASEIDFNKITIKHCPKRILYLSKQIKNTTEKQFVEAVSDFIDELYRSKLDTGHPIGAIVNKGQMETGEIENYSYLYMEQPAPIFDLPYFVTKACDYCIGYHFGEVKHISKTYKKMFDYMGKHNYILGEFAYEEYVYDAVIRDDESNYIMKILIEVHSKKSN</sequence>
<dbReference type="Gene3D" id="3.20.80.10">
    <property type="entry name" value="Regulatory factor, effector binding domain"/>
    <property type="match status" value="1"/>
</dbReference>
<dbReference type="EMBL" id="QJJQ01000001">
    <property type="protein sequence ID" value="PXW90536.1"/>
    <property type="molecule type" value="Genomic_DNA"/>
</dbReference>
<dbReference type="SUPFAM" id="SSF46955">
    <property type="entry name" value="Putative DNA-binding domain"/>
    <property type="match status" value="1"/>
</dbReference>
<proteinExistence type="predicted"/>
<dbReference type="Pfam" id="PF06445">
    <property type="entry name" value="GyrI-like"/>
    <property type="match status" value="1"/>
</dbReference>
<organism evidence="3 4">
    <name type="scientific">Pseudogracilibacillus auburnensis</name>
    <dbReference type="NCBI Taxonomy" id="1494959"/>
    <lineage>
        <taxon>Bacteria</taxon>
        <taxon>Bacillati</taxon>
        <taxon>Bacillota</taxon>
        <taxon>Bacilli</taxon>
        <taxon>Bacillales</taxon>
        <taxon>Bacillaceae</taxon>
        <taxon>Pseudogracilibacillus</taxon>
    </lineage>
</organism>
<keyword evidence="4" id="KW-1185">Reference proteome</keyword>
<dbReference type="PANTHER" id="PTHR30204">
    <property type="entry name" value="REDOX-CYCLING DRUG-SENSING TRANSCRIPTIONAL ACTIVATOR SOXR"/>
    <property type="match status" value="1"/>
</dbReference>
<dbReference type="AlphaFoldDB" id="A0A2V3WAH9"/>
<evidence type="ECO:0000256" key="1">
    <source>
        <dbReference type="ARBA" id="ARBA00023125"/>
    </source>
</evidence>
<comment type="caution">
    <text evidence="3">The sequence shown here is derived from an EMBL/GenBank/DDBJ whole genome shotgun (WGS) entry which is preliminary data.</text>
</comment>
<dbReference type="InterPro" id="IPR000551">
    <property type="entry name" value="MerR-type_HTH_dom"/>
</dbReference>
<dbReference type="Gene3D" id="1.10.1660.10">
    <property type="match status" value="1"/>
</dbReference>
<evidence type="ECO:0000313" key="4">
    <source>
        <dbReference type="Proteomes" id="UP000247978"/>
    </source>
</evidence>
<evidence type="ECO:0000259" key="2">
    <source>
        <dbReference type="PROSITE" id="PS50937"/>
    </source>
</evidence>
<keyword evidence="1 3" id="KW-0238">DNA-binding</keyword>
<dbReference type="OrthoDB" id="9773308at2"/>
<dbReference type="SMART" id="SM00422">
    <property type="entry name" value="HTH_MERR"/>
    <property type="match status" value="1"/>
</dbReference>
<name>A0A2V3WAH9_9BACI</name>
<feature type="domain" description="HTH merR-type" evidence="2">
    <location>
        <begin position="8"/>
        <end position="77"/>
    </location>
</feature>